<evidence type="ECO:0000313" key="2">
    <source>
        <dbReference type="Proteomes" id="UP000017908"/>
    </source>
</evidence>
<dbReference type="Proteomes" id="UP000017908">
    <property type="component" value="Unassembled WGS sequence"/>
</dbReference>
<evidence type="ECO:0000313" key="1">
    <source>
        <dbReference type="EMBL" id="CDF04509.1"/>
    </source>
</evidence>
<name>R7MTK3_MEGEL</name>
<sequence length="267" mass="30331">MAFIKGDFDVAFIGDFQRRIQGFGHIGKEVRHFVAALHIKLIIIETEMRRVIEGTARRNTELDFLCRCVTGVDVMVIIGRHQLQTVLLGPALEYRADDFFLGNPVILDFQVKVILAEKRDQAIQRPLGPFFIMIEDILLDVAFDAGTHSDESFMILFEQIIVDTWLVIIIFPIDEALGHDFDEIMIALIVLGQQNQMAEPFLSLLFKTAAPGHIHFTPQNRLDALGYGFFIQINDTVHIAMIRNRHSRHVQLLSPLHHVGNLAQAVE</sequence>
<gene>
    <name evidence="1" type="ORF">BN715_00858</name>
</gene>
<organism evidence="1 2">
    <name type="scientific">Megasphaera elsdenii CAG:570</name>
    <dbReference type="NCBI Taxonomy" id="1263087"/>
    <lineage>
        <taxon>Bacteria</taxon>
        <taxon>Bacillati</taxon>
        <taxon>Bacillota</taxon>
        <taxon>Negativicutes</taxon>
        <taxon>Veillonellales</taxon>
        <taxon>Veillonellaceae</taxon>
        <taxon>Megasphaera</taxon>
    </lineage>
</organism>
<accession>R7MTK3</accession>
<comment type="caution">
    <text evidence="1">The sequence shown here is derived from an EMBL/GenBank/DDBJ whole genome shotgun (WGS) entry which is preliminary data.</text>
</comment>
<protein>
    <submittedName>
        <fullName evidence="1">Uncharacterized protein</fullName>
    </submittedName>
</protein>
<dbReference type="EMBL" id="CBKE010000094">
    <property type="protein sequence ID" value="CDF04509.1"/>
    <property type="molecule type" value="Genomic_DNA"/>
</dbReference>
<proteinExistence type="predicted"/>
<dbReference type="AlphaFoldDB" id="R7MTK3"/>
<reference evidence="1" key="1">
    <citation type="submission" date="2012-11" db="EMBL/GenBank/DDBJ databases">
        <title>Dependencies among metagenomic species, viruses, plasmids and units of genetic variation.</title>
        <authorList>
            <person name="Nielsen H.B."/>
            <person name="Almeida M."/>
            <person name="Juncker A.S."/>
            <person name="Rasmussen S."/>
            <person name="Li J."/>
            <person name="Sunagawa S."/>
            <person name="Plichta D."/>
            <person name="Gautier L."/>
            <person name="Le Chatelier E."/>
            <person name="Peletier E."/>
            <person name="Bonde I."/>
            <person name="Nielsen T."/>
            <person name="Manichanh C."/>
            <person name="Arumugam M."/>
            <person name="Batto J."/>
            <person name="Santos M.B.Q.D."/>
            <person name="Blom N."/>
            <person name="Borruel N."/>
            <person name="Burgdorf K.S."/>
            <person name="Boumezbeur F."/>
            <person name="Casellas F."/>
            <person name="Dore J."/>
            <person name="Guarner F."/>
            <person name="Hansen T."/>
            <person name="Hildebrand F."/>
            <person name="Kaas R.S."/>
            <person name="Kennedy S."/>
            <person name="Kristiansen K."/>
            <person name="Kultima J.R."/>
            <person name="Leonard P."/>
            <person name="Levenez F."/>
            <person name="Lund O."/>
            <person name="Moumen B."/>
            <person name="Le Paslier D."/>
            <person name="Pons N."/>
            <person name="Pedersen O."/>
            <person name="Prifti E."/>
            <person name="Qin J."/>
            <person name="Raes J."/>
            <person name="Tap J."/>
            <person name="Tims S."/>
            <person name="Ussery D.W."/>
            <person name="Yamada T."/>
            <person name="MetaHit consortium"/>
            <person name="Renault P."/>
            <person name="Sicheritz-Ponten T."/>
            <person name="Bork P."/>
            <person name="Wang J."/>
            <person name="Brunak S."/>
            <person name="Ehrlich S.D."/>
        </authorList>
    </citation>
    <scope>NUCLEOTIDE SEQUENCE [LARGE SCALE GENOMIC DNA]</scope>
</reference>